<dbReference type="GO" id="GO:0043565">
    <property type="term" value="F:sequence-specific DNA binding"/>
    <property type="evidence" value="ECO:0007669"/>
    <property type="project" value="TreeGrafter"/>
</dbReference>
<protein>
    <recommendedName>
        <fullName evidence="1">Transposase IS200-like domain-containing protein</fullName>
    </recommendedName>
</protein>
<dbReference type="GO" id="GO:0006313">
    <property type="term" value="P:DNA transposition"/>
    <property type="evidence" value="ECO:0007669"/>
    <property type="project" value="InterPro"/>
</dbReference>
<dbReference type="RefSeq" id="WP_264205778.1">
    <property type="nucleotide sequence ID" value="NZ_JAOZEW010000006.1"/>
</dbReference>
<dbReference type="Gene3D" id="3.30.70.1290">
    <property type="entry name" value="Transposase IS200-like"/>
    <property type="match status" value="1"/>
</dbReference>
<organism evidence="2 3">
    <name type="scientific">Flavobacterium shii</name>
    <dbReference type="NCBI Taxonomy" id="2987687"/>
    <lineage>
        <taxon>Bacteria</taxon>
        <taxon>Pseudomonadati</taxon>
        <taxon>Bacteroidota</taxon>
        <taxon>Flavobacteriia</taxon>
        <taxon>Flavobacteriales</taxon>
        <taxon>Flavobacteriaceae</taxon>
        <taxon>Flavobacterium</taxon>
    </lineage>
</organism>
<dbReference type="InterPro" id="IPR002686">
    <property type="entry name" value="Transposase_17"/>
</dbReference>
<reference evidence="2" key="1">
    <citation type="submission" date="2022-10" db="EMBL/GenBank/DDBJ databases">
        <title>Two novel species of Flavobacterium.</title>
        <authorList>
            <person name="Liu Q."/>
            <person name="Xin Y.-H."/>
        </authorList>
    </citation>
    <scope>NUCLEOTIDE SEQUENCE</scope>
    <source>
        <strain evidence="2">LS1R49</strain>
    </source>
</reference>
<keyword evidence="3" id="KW-1185">Reference proteome</keyword>
<dbReference type="PANTHER" id="PTHR36966:SF1">
    <property type="entry name" value="REP-ASSOCIATED TYROSINE TRANSPOSASE"/>
    <property type="match status" value="1"/>
</dbReference>
<name>A0A9X3C726_9FLAO</name>
<comment type="caution">
    <text evidence="2">The sequence shown here is derived from an EMBL/GenBank/DDBJ whole genome shotgun (WGS) entry which is preliminary data.</text>
</comment>
<dbReference type="InterPro" id="IPR036515">
    <property type="entry name" value="Transposase_17_sf"/>
</dbReference>
<dbReference type="GO" id="GO:0004803">
    <property type="term" value="F:transposase activity"/>
    <property type="evidence" value="ECO:0007669"/>
    <property type="project" value="InterPro"/>
</dbReference>
<gene>
    <name evidence="2" type="ORF">OIU83_08280</name>
</gene>
<dbReference type="PANTHER" id="PTHR36966">
    <property type="entry name" value="REP-ASSOCIATED TYROSINE TRANSPOSASE"/>
    <property type="match status" value="1"/>
</dbReference>
<dbReference type="Proteomes" id="UP001151079">
    <property type="component" value="Unassembled WGS sequence"/>
</dbReference>
<evidence type="ECO:0000313" key="2">
    <source>
        <dbReference type="EMBL" id="MCV9927643.1"/>
    </source>
</evidence>
<proteinExistence type="predicted"/>
<feature type="domain" description="Transposase IS200-like" evidence="1">
    <location>
        <begin position="21"/>
        <end position="225"/>
    </location>
</feature>
<dbReference type="SMART" id="SM01321">
    <property type="entry name" value="Y1_Tnp"/>
    <property type="match status" value="1"/>
</dbReference>
<accession>A0A9X3C726</accession>
<dbReference type="EMBL" id="JAOZEW010000006">
    <property type="protein sequence ID" value="MCV9927643.1"/>
    <property type="molecule type" value="Genomic_DNA"/>
</dbReference>
<evidence type="ECO:0000259" key="1">
    <source>
        <dbReference type="SMART" id="SM01321"/>
    </source>
</evidence>
<dbReference type="InterPro" id="IPR052715">
    <property type="entry name" value="RAYT_transposase"/>
</dbReference>
<dbReference type="SUPFAM" id="SSF143422">
    <property type="entry name" value="Transposase IS200-like"/>
    <property type="match status" value="1"/>
</dbReference>
<evidence type="ECO:0000313" key="3">
    <source>
        <dbReference type="Proteomes" id="UP001151079"/>
    </source>
</evidence>
<sequence>MPLFKNKYKSESNRLQNWDYSNEGIYFITLATYDRECIFGSIDSDLMILNNSGKIIENEIIKSIEIRDNWIFHNWIVMPNHIHLLIEIQTVNTQSIDTQSVETHRSASTSSISNNTETHFANTYIAETHCGAPLQNQNANQSTLKPSRKRNSISSFIAIFKSVTTKQILSLNDIEGVDVLARASMCMSIEKTFVSRTPIWQSNYHDHIVRNYKSLEKIDSYITNNPANWNSESINTFNINSSI</sequence>
<dbReference type="AlphaFoldDB" id="A0A9X3C726"/>